<sequence length="173" mass="17343">MLAEGLTALAAAGGSAVVQAAGTDAWTGLRRRVAEIFGRGDSTRAAAELERLEATAQTLLPVTSGAGDAAALRLRQEGVWAGRFEALLEGLDEEDRERAVTELRELVAFAAATAGDAAFATGTAVAQDGGSAVTGVKNTGPGRRGPARAAHTGNAEATGAGSSAITGIVNDNR</sequence>
<comment type="caution">
    <text evidence="2">The sequence shown here is derived from an EMBL/GenBank/DDBJ whole genome shotgun (WGS) entry which is preliminary data.</text>
</comment>
<dbReference type="Proteomes" id="UP000579523">
    <property type="component" value="Unassembled WGS sequence"/>
</dbReference>
<dbReference type="AlphaFoldDB" id="A0A7W7PYI4"/>
<gene>
    <name evidence="2" type="ORF">FHS37_007777</name>
</gene>
<dbReference type="EMBL" id="JACHJI010000037">
    <property type="protein sequence ID" value="MBB4903680.1"/>
    <property type="molecule type" value="Genomic_DNA"/>
</dbReference>
<feature type="compositionally biased region" description="Polar residues" evidence="1">
    <location>
        <begin position="160"/>
        <end position="173"/>
    </location>
</feature>
<evidence type="ECO:0000256" key="1">
    <source>
        <dbReference type="SAM" id="MobiDB-lite"/>
    </source>
</evidence>
<name>A0A7W7PYI4_9ACTN</name>
<evidence type="ECO:0000313" key="3">
    <source>
        <dbReference type="Proteomes" id="UP000579523"/>
    </source>
</evidence>
<organism evidence="2 3">
    <name type="scientific">Streptomyces griseomycini</name>
    <dbReference type="NCBI Taxonomy" id="66895"/>
    <lineage>
        <taxon>Bacteria</taxon>
        <taxon>Bacillati</taxon>
        <taxon>Actinomycetota</taxon>
        <taxon>Actinomycetes</taxon>
        <taxon>Kitasatosporales</taxon>
        <taxon>Streptomycetaceae</taxon>
        <taxon>Streptomyces</taxon>
    </lineage>
</organism>
<accession>A0A7W7PYI4</accession>
<evidence type="ECO:0000313" key="2">
    <source>
        <dbReference type="EMBL" id="MBB4903680.1"/>
    </source>
</evidence>
<protein>
    <submittedName>
        <fullName evidence="2">Uncharacterized protein</fullName>
    </submittedName>
</protein>
<feature type="region of interest" description="Disordered" evidence="1">
    <location>
        <begin position="129"/>
        <end position="173"/>
    </location>
</feature>
<dbReference type="RefSeq" id="WP_229890312.1">
    <property type="nucleotide sequence ID" value="NZ_BMTK01000058.1"/>
</dbReference>
<keyword evidence="3" id="KW-1185">Reference proteome</keyword>
<reference evidence="2 3" key="1">
    <citation type="submission" date="2020-08" db="EMBL/GenBank/DDBJ databases">
        <title>Genomic Encyclopedia of Type Strains, Phase III (KMG-III): the genomes of soil and plant-associated and newly described type strains.</title>
        <authorList>
            <person name="Whitman W."/>
        </authorList>
    </citation>
    <scope>NUCLEOTIDE SEQUENCE [LARGE SCALE GENOMIC DNA]</scope>
    <source>
        <strain evidence="2 3">CECT 3273</strain>
    </source>
</reference>
<proteinExistence type="predicted"/>